<evidence type="ECO:0000313" key="2">
    <source>
        <dbReference type="EMBL" id="MBK1833579.1"/>
    </source>
</evidence>
<feature type="region of interest" description="Disordered" evidence="1">
    <location>
        <begin position="23"/>
        <end position="45"/>
    </location>
</feature>
<dbReference type="EMBL" id="JAENIO010000010">
    <property type="protein sequence ID" value="MBK1833579.1"/>
    <property type="molecule type" value="Genomic_DNA"/>
</dbReference>
<dbReference type="Proteomes" id="UP000604083">
    <property type="component" value="Unassembled WGS sequence"/>
</dbReference>
<dbReference type="RefSeq" id="WP_200391014.1">
    <property type="nucleotide sequence ID" value="NZ_JAENIO010000010.1"/>
</dbReference>
<evidence type="ECO:0000313" key="3">
    <source>
        <dbReference type="Proteomes" id="UP000604083"/>
    </source>
</evidence>
<gene>
    <name evidence="2" type="ORF">JIN78_05845</name>
</gene>
<protein>
    <submittedName>
        <fullName evidence="2">Uncharacterized protein</fullName>
    </submittedName>
</protein>
<dbReference type="AlphaFoldDB" id="A0A934RLG4"/>
<name>A0A934RLG4_9BACT</name>
<evidence type="ECO:0000256" key="1">
    <source>
        <dbReference type="SAM" id="MobiDB-lite"/>
    </source>
</evidence>
<proteinExistence type="predicted"/>
<accession>A0A934RLG4</accession>
<comment type="caution">
    <text evidence="2">The sequence shown here is derived from an EMBL/GenBank/DDBJ whole genome shotgun (WGS) entry which is preliminary data.</text>
</comment>
<keyword evidence="3" id="KW-1185">Reference proteome</keyword>
<sequence length="426" mass="48135">MKILLTFLACLLVGLLVPLPEKKNPAPEQPTATKSSHPRRAASPGPLGLADRAARLSKEEWPAFFAAHLDFPADRDLLAQLWAEADPAGFWQWLREQKNASLVKEFGFNVLIQWTEIDLEGAIAASLDLSNKEVADHVRLRLAFELFQRDVEIGAAYAARCPDFNRFGRRGNVEWMSRDPAAAVKALGGLPRHSEFRSYLDRTLSLWAEQDPQACLEWLQENPPFRNGEFWEEWSQEGYRAVALQEPQAALAAAKQLENRHYREQALLGVLSAGKFSPEEQLEILNTLPVSIKNKIGQELIATRISQHKSLSDLQLTDTFLRQVPSNKSTLHRINSLAQNWKRISPETAWDWARSLPDAAQRRVALAEVVTTAPRHEIGTLPSEDLSDKLFSSLFFHLRGKEQEDFLNNLPADHAAWARHVLAKRN</sequence>
<organism evidence="2 3">
    <name type="scientific">Roseibacillus ishigakijimensis</name>
    <dbReference type="NCBI Taxonomy" id="454146"/>
    <lineage>
        <taxon>Bacteria</taxon>
        <taxon>Pseudomonadati</taxon>
        <taxon>Verrucomicrobiota</taxon>
        <taxon>Verrucomicrobiia</taxon>
        <taxon>Verrucomicrobiales</taxon>
        <taxon>Verrucomicrobiaceae</taxon>
        <taxon>Roseibacillus</taxon>
    </lineage>
</organism>
<reference evidence="2" key="1">
    <citation type="submission" date="2021-01" db="EMBL/GenBank/DDBJ databases">
        <title>Modified the classification status of verrucomicrobia.</title>
        <authorList>
            <person name="Feng X."/>
        </authorList>
    </citation>
    <scope>NUCLEOTIDE SEQUENCE</scope>
    <source>
        <strain evidence="2">KCTC 12986</strain>
    </source>
</reference>